<organism evidence="9 10">
    <name type="scientific">Clostridium bornimense</name>
    <dbReference type="NCBI Taxonomy" id="1216932"/>
    <lineage>
        <taxon>Bacteria</taxon>
        <taxon>Bacillati</taxon>
        <taxon>Bacillota</taxon>
        <taxon>Clostridia</taxon>
        <taxon>Eubacteriales</taxon>
        <taxon>Clostridiaceae</taxon>
        <taxon>Clostridium</taxon>
    </lineage>
</organism>
<evidence type="ECO:0000256" key="7">
    <source>
        <dbReference type="RuleBase" id="RU363032"/>
    </source>
</evidence>
<proteinExistence type="inferred from homology"/>
<feature type="transmembrane region" description="Helical" evidence="7">
    <location>
        <begin position="57"/>
        <end position="86"/>
    </location>
</feature>
<evidence type="ECO:0000313" key="10">
    <source>
        <dbReference type="Proteomes" id="UP000019426"/>
    </source>
</evidence>
<dbReference type="SUPFAM" id="SSF161098">
    <property type="entry name" value="MetI-like"/>
    <property type="match status" value="1"/>
</dbReference>
<dbReference type="GO" id="GO:0055085">
    <property type="term" value="P:transmembrane transport"/>
    <property type="evidence" value="ECO:0007669"/>
    <property type="project" value="InterPro"/>
</dbReference>
<keyword evidence="5 7" id="KW-1133">Transmembrane helix</keyword>
<feature type="transmembrane region" description="Helical" evidence="7">
    <location>
        <begin position="124"/>
        <end position="142"/>
    </location>
</feature>
<feature type="transmembrane region" description="Helical" evidence="7">
    <location>
        <begin position="98"/>
        <end position="118"/>
    </location>
</feature>
<keyword evidence="4 7" id="KW-0812">Transmembrane</keyword>
<dbReference type="Pfam" id="PF00528">
    <property type="entry name" value="BPD_transp_1"/>
    <property type="match status" value="1"/>
</dbReference>
<evidence type="ECO:0000259" key="8">
    <source>
        <dbReference type="PROSITE" id="PS50928"/>
    </source>
</evidence>
<sequence length="255" mass="29190">MKTSIIVKNNNKISLWAVVFWVLVWQIGSVIISQEILLVSPISTFQRLSELILEIDFWKAILFSFSKITTGFLLALIFGSIFAIFSSYIKKFNQLIEPLILVIQAIPVASFIILSLIWIPTKNLSIFISFLMVLPIVYRNILDGINNIPKEIKEMADLFKISKAKRIRYIYLSQVAPYLRSACSVSLGLCWKSGIAAEVIGLPKNSIGENLYQAKIFLDTKDLFAWTIVIIVISILFQRIFLRIIDRILIKMERI</sequence>
<dbReference type="PROSITE" id="PS50928">
    <property type="entry name" value="ABC_TM1"/>
    <property type="match status" value="1"/>
</dbReference>
<evidence type="ECO:0000256" key="2">
    <source>
        <dbReference type="ARBA" id="ARBA00022448"/>
    </source>
</evidence>
<dbReference type="PATRIC" id="fig|1216932.3.peg.3211"/>
<keyword evidence="3" id="KW-1003">Cell membrane</keyword>
<protein>
    <recommendedName>
        <fullName evidence="8">ABC transmembrane type-1 domain-containing protein</fullName>
    </recommendedName>
</protein>
<comment type="similarity">
    <text evidence="7">Belongs to the binding-protein-dependent transport system permease family.</text>
</comment>
<dbReference type="InterPro" id="IPR035906">
    <property type="entry name" value="MetI-like_sf"/>
</dbReference>
<keyword evidence="10" id="KW-1185">Reference proteome</keyword>
<dbReference type="PANTHER" id="PTHR30151">
    <property type="entry name" value="ALKANE SULFONATE ABC TRANSPORTER-RELATED, MEMBRANE SUBUNIT"/>
    <property type="match status" value="1"/>
</dbReference>
<evidence type="ECO:0000256" key="1">
    <source>
        <dbReference type="ARBA" id="ARBA00004651"/>
    </source>
</evidence>
<evidence type="ECO:0000256" key="5">
    <source>
        <dbReference type="ARBA" id="ARBA00022989"/>
    </source>
</evidence>
<name>W6S364_9CLOT</name>
<reference evidence="9 10" key="1">
    <citation type="submission" date="2013-11" db="EMBL/GenBank/DDBJ databases">
        <title>Complete genome sequence of Clostridum sp. M2/40.</title>
        <authorList>
            <person name="Wibberg D."/>
            <person name="Puehler A."/>
            <person name="Schlueter A."/>
        </authorList>
    </citation>
    <scope>NUCLEOTIDE SEQUENCE [LARGE SCALE GENOMIC DNA]</scope>
    <source>
        <strain evidence="10">M2/40</strain>
    </source>
</reference>
<evidence type="ECO:0000256" key="3">
    <source>
        <dbReference type="ARBA" id="ARBA00022475"/>
    </source>
</evidence>
<dbReference type="EMBL" id="HG917869">
    <property type="protein sequence ID" value="CDM70354.1"/>
    <property type="molecule type" value="Genomic_DNA"/>
</dbReference>
<accession>W6S364</accession>
<feature type="transmembrane region" description="Helical" evidence="7">
    <location>
        <begin position="223"/>
        <end position="242"/>
    </location>
</feature>
<comment type="subcellular location">
    <subcellularLocation>
        <location evidence="1 7">Cell membrane</location>
        <topology evidence="1 7">Multi-pass membrane protein</topology>
    </subcellularLocation>
</comment>
<feature type="domain" description="ABC transmembrane type-1" evidence="8">
    <location>
        <begin position="61"/>
        <end position="241"/>
    </location>
</feature>
<dbReference type="GO" id="GO:0005886">
    <property type="term" value="C:plasma membrane"/>
    <property type="evidence" value="ECO:0007669"/>
    <property type="project" value="UniProtKB-SubCell"/>
</dbReference>
<dbReference type="Gene3D" id="1.10.3720.10">
    <property type="entry name" value="MetI-like"/>
    <property type="match status" value="1"/>
</dbReference>
<keyword evidence="2 7" id="KW-0813">Transport</keyword>
<dbReference type="InterPro" id="IPR000515">
    <property type="entry name" value="MetI-like"/>
</dbReference>
<feature type="transmembrane region" description="Helical" evidence="7">
    <location>
        <begin position="169"/>
        <end position="189"/>
    </location>
</feature>
<gene>
    <name evidence="9" type="ORF">CM240_3237</name>
</gene>
<dbReference type="CDD" id="cd06261">
    <property type="entry name" value="TM_PBP2"/>
    <property type="match status" value="1"/>
</dbReference>
<keyword evidence="6 7" id="KW-0472">Membrane</keyword>
<evidence type="ECO:0000256" key="6">
    <source>
        <dbReference type="ARBA" id="ARBA00023136"/>
    </source>
</evidence>
<dbReference type="Proteomes" id="UP000019426">
    <property type="component" value="Chromosome M2/40_rep2"/>
</dbReference>
<dbReference type="RefSeq" id="WP_051483909.1">
    <property type="nucleotide sequence ID" value="NZ_HG917869.1"/>
</dbReference>
<dbReference type="eggNOG" id="COG0600">
    <property type="taxonomic scope" value="Bacteria"/>
</dbReference>
<dbReference type="PANTHER" id="PTHR30151:SF0">
    <property type="entry name" value="ABC TRANSPORTER PERMEASE PROTEIN MJ0413-RELATED"/>
    <property type="match status" value="1"/>
</dbReference>
<dbReference type="HOGENOM" id="CLU_046113_4_2_9"/>
<evidence type="ECO:0000256" key="4">
    <source>
        <dbReference type="ARBA" id="ARBA00022692"/>
    </source>
</evidence>
<dbReference type="KEGG" id="clt:CM240_3237"/>
<dbReference type="STRING" id="1216932.CM240_3237"/>
<dbReference type="AlphaFoldDB" id="W6S364"/>
<evidence type="ECO:0000313" key="9">
    <source>
        <dbReference type="EMBL" id="CDM70354.1"/>
    </source>
</evidence>